<name>A0A8H6H9N9_9AGAR</name>
<accession>A0A8H6H9N9</accession>
<comment type="caution">
    <text evidence="3">The sequence shown here is derived from an EMBL/GenBank/DDBJ whole genome shotgun (WGS) entry which is preliminary data.</text>
</comment>
<protein>
    <submittedName>
        <fullName evidence="3">Uncharacterized protein</fullName>
    </submittedName>
</protein>
<feature type="compositionally biased region" description="Basic and acidic residues" evidence="1">
    <location>
        <begin position="35"/>
        <end position="58"/>
    </location>
</feature>
<feature type="chain" id="PRO_5034038602" evidence="2">
    <location>
        <begin position="23"/>
        <end position="145"/>
    </location>
</feature>
<organism evidence="3 4">
    <name type="scientific">Ephemerocybe angulata</name>
    <dbReference type="NCBI Taxonomy" id="980116"/>
    <lineage>
        <taxon>Eukaryota</taxon>
        <taxon>Fungi</taxon>
        <taxon>Dikarya</taxon>
        <taxon>Basidiomycota</taxon>
        <taxon>Agaricomycotina</taxon>
        <taxon>Agaricomycetes</taxon>
        <taxon>Agaricomycetidae</taxon>
        <taxon>Agaricales</taxon>
        <taxon>Agaricineae</taxon>
        <taxon>Psathyrellaceae</taxon>
        <taxon>Ephemerocybe</taxon>
    </lineage>
</organism>
<evidence type="ECO:0000256" key="1">
    <source>
        <dbReference type="SAM" id="MobiDB-lite"/>
    </source>
</evidence>
<dbReference type="AlphaFoldDB" id="A0A8H6H9N9"/>
<feature type="region of interest" description="Disordered" evidence="1">
    <location>
        <begin position="28"/>
        <end position="58"/>
    </location>
</feature>
<gene>
    <name evidence="3" type="ORF">DFP72DRAFT_859709</name>
</gene>
<dbReference type="Proteomes" id="UP000521943">
    <property type="component" value="Unassembled WGS sequence"/>
</dbReference>
<feature type="compositionally biased region" description="Basic and acidic residues" evidence="1">
    <location>
        <begin position="129"/>
        <end position="145"/>
    </location>
</feature>
<evidence type="ECO:0000256" key="2">
    <source>
        <dbReference type="SAM" id="SignalP"/>
    </source>
</evidence>
<keyword evidence="4" id="KW-1185">Reference proteome</keyword>
<sequence length="145" mass="16745">MDARRWPRWAWIWLLGLRLDLGLYRGSGTRRKGGRKDGNREGRDDHRRRVTDGLDREQTRELVEDNGSSVYMIRQTPKFNKIEARDKGIKERDADENQLRFLAQGASQSKEKHGGVRIPGLEVAGRGSGLHEKGRERDRHARFGV</sequence>
<keyword evidence="2" id="KW-0732">Signal</keyword>
<evidence type="ECO:0000313" key="3">
    <source>
        <dbReference type="EMBL" id="KAF6742963.1"/>
    </source>
</evidence>
<reference evidence="3 4" key="1">
    <citation type="submission" date="2020-07" db="EMBL/GenBank/DDBJ databases">
        <title>Comparative genomics of pyrophilous fungi reveals a link between fire events and developmental genes.</title>
        <authorList>
            <consortium name="DOE Joint Genome Institute"/>
            <person name="Steindorff A.S."/>
            <person name="Carver A."/>
            <person name="Calhoun S."/>
            <person name="Stillman K."/>
            <person name="Liu H."/>
            <person name="Lipzen A."/>
            <person name="Pangilinan J."/>
            <person name="Labutti K."/>
            <person name="Bruns T.D."/>
            <person name="Grigoriev I.V."/>
        </authorList>
    </citation>
    <scope>NUCLEOTIDE SEQUENCE [LARGE SCALE GENOMIC DNA]</scope>
    <source>
        <strain evidence="3 4">CBS 144469</strain>
    </source>
</reference>
<feature type="signal peptide" evidence="2">
    <location>
        <begin position="1"/>
        <end position="22"/>
    </location>
</feature>
<dbReference type="EMBL" id="JACGCI010000162">
    <property type="protein sequence ID" value="KAF6742963.1"/>
    <property type="molecule type" value="Genomic_DNA"/>
</dbReference>
<evidence type="ECO:0000313" key="4">
    <source>
        <dbReference type="Proteomes" id="UP000521943"/>
    </source>
</evidence>
<proteinExistence type="predicted"/>
<feature type="region of interest" description="Disordered" evidence="1">
    <location>
        <begin position="104"/>
        <end position="145"/>
    </location>
</feature>